<dbReference type="InterPro" id="IPR036737">
    <property type="entry name" value="OmpA-like_sf"/>
</dbReference>
<keyword evidence="3" id="KW-1185">Reference proteome</keyword>
<dbReference type="EMBL" id="CP049075">
    <property type="protein sequence ID" value="QLI04974.1"/>
    <property type="molecule type" value="Genomic_DNA"/>
</dbReference>
<keyword evidence="1" id="KW-0812">Transmembrane</keyword>
<evidence type="ECO:0000313" key="2">
    <source>
        <dbReference type="EMBL" id="QLI04974.1"/>
    </source>
</evidence>
<evidence type="ECO:0000256" key="1">
    <source>
        <dbReference type="SAM" id="Phobius"/>
    </source>
</evidence>
<sequence length="292" mass="32844">MGNKNEYPSFWLSYANVIGGLFFIITLILTSMLAKYNIIAQDLNKSKGILENKIKDINELKLKLSEREIAIDKTLSTLQNSKDKSVGLAYLQKILNKSLQNAKQSVEEINKITNNEQKKANLKQQEPAPKPSKNPNALRLKIIAKLKILLNNQAQINTQNGTLYLNSDLIFEKNAQIKQSAKANLEQILSLYFDVLLSDEIAPHIKHIIITSHTDLKKSYTANLKLSQAQALELLLFANSFYNDALLAKLSLASGRANTEPFYKNGKIDENLSRRIEISFIENLNPSNASTK</sequence>
<keyword evidence="1" id="KW-1133">Transmembrane helix</keyword>
<dbReference type="SUPFAM" id="SSF103088">
    <property type="entry name" value="OmpA-like"/>
    <property type="match status" value="1"/>
</dbReference>
<evidence type="ECO:0008006" key="4">
    <source>
        <dbReference type="Google" id="ProtNLM"/>
    </source>
</evidence>
<dbReference type="RefSeq" id="WP_178696596.1">
    <property type="nucleotide sequence ID" value="NZ_CP049075.1"/>
</dbReference>
<keyword evidence="1" id="KW-0472">Membrane</keyword>
<dbReference type="Gene3D" id="3.30.1330.60">
    <property type="entry name" value="OmpA-like domain"/>
    <property type="match status" value="1"/>
</dbReference>
<dbReference type="Proteomes" id="UP000509414">
    <property type="component" value="Chromosome"/>
</dbReference>
<dbReference type="AlphaFoldDB" id="A0A7H9CL43"/>
<organism evidence="2 3">
    <name type="scientific">Candidatus Campylobacter infans</name>
    <dbReference type="NCBI Taxonomy" id="2561898"/>
    <lineage>
        <taxon>Bacteria</taxon>
        <taxon>Pseudomonadati</taxon>
        <taxon>Campylobacterota</taxon>
        <taxon>Epsilonproteobacteria</taxon>
        <taxon>Campylobacterales</taxon>
        <taxon>Campylobacteraceae</taxon>
        <taxon>Campylobacter</taxon>
    </lineage>
</organism>
<proteinExistence type="predicted"/>
<gene>
    <name evidence="2" type="ORF">CINF_0445</name>
</gene>
<accession>A0A7H9CL43</accession>
<protein>
    <recommendedName>
        <fullName evidence="4">OmpA-like domain-containing protein</fullName>
    </recommendedName>
</protein>
<name>A0A7H9CL43_9BACT</name>
<feature type="transmembrane region" description="Helical" evidence="1">
    <location>
        <begin position="12"/>
        <end position="34"/>
    </location>
</feature>
<reference evidence="2 3" key="1">
    <citation type="submission" date="2020-02" db="EMBL/GenBank/DDBJ databases">
        <title>Complete genome sequence of the novel Campylobacter species Candidatus Campylobacter infans.</title>
        <authorList>
            <person name="Duim B."/>
            <person name="Zomer A."/>
            <person name="van der Graaf L."/>
            <person name="Wagenaar J."/>
        </authorList>
    </citation>
    <scope>NUCLEOTIDE SEQUENCE [LARGE SCALE GENOMIC DNA]</scope>
    <source>
        <strain evidence="2 3">19S00001</strain>
    </source>
</reference>
<dbReference type="KEGG" id="cinf:CINF_0445"/>
<evidence type="ECO:0000313" key="3">
    <source>
        <dbReference type="Proteomes" id="UP000509414"/>
    </source>
</evidence>